<keyword evidence="2" id="KW-0805">Transcription regulation</keyword>
<dbReference type="EMBL" id="BANC01000022">
    <property type="protein sequence ID" value="GAN79547.1"/>
    <property type="molecule type" value="Genomic_DNA"/>
</dbReference>
<dbReference type="FunFam" id="1.10.10.10:FF:000001">
    <property type="entry name" value="LysR family transcriptional regulator"/>
    <property type="match status" value="1"/>
</dbReference>
<keyword evidence="4" id="KW-0804">Transcription</keyword>
<sequence length="289" mass="31732">MARPFDLELLNTLIAVSEAGSISTAAPRLGRSQSAISEQIKKLEEMCGLSLFIRGKNGVKLTPAGERLAEHGRRLLALSDAAHRDLHGLQLEGDLRFAITDYFRPLALPRILRRIRDQFPRLRLHVSIRKSALIEHEDSTEDFDIGLSMTILDTEARRKEAARRIILRTEPLSWVAHKAFRLPNDGVLPLVVMPDSCSLHRFTVRRLDQSGVQYSVMHSASGIAGLQLALAAGLGVTCLNASAIPEDAEPYGGSTLPALPQVAFTLAPPRNGEADVVSGVRKLLIEQMR</sequence>
<evidence type="ECO:0000313" key="6">
    <source>
        <dbReference type="EMBL" id="GAN79547.1"/>
    </source>
</evidence>
<dbReference type="Proteomes" id="UP000032668">
    <property type="component" value="Unassembled WGS sequence"/>
</dbReference>
<dbReference type="GO" id="GO:0003677">
    <property type="term" value="F:DNA binding"/>
    <property type="evidence" value="ECO:0007669"/>
    <property type="project" value="UniProtKB-KW"/>
</dbReference>
<protein>
    <submittedName>
        <fullName evidence="6">Transcriptional regulator LysR</fullName>
    </submittedName>
</protein>
<dbReference type="OrthoDB" id="9806538at2"/>
<dbReference type="STRING" id="1120923.SAMN02746095_02895"/>
<evidence type="ECO:0000256" key="4">
    <source>
        <dbReference type="ARBA" id="ARBA00023163"/>
    </source>
</evidence>
<keyword evidence="3" id="KW-0238">DNA-binding</keyword>
<evidence type="ECO:0000256" key="3">
    <source>
        <dbReference type="ARBA" id="ARBA00023125"/>
    </source>
</evidence>
<name>A0A0D6PCZ2_9PROT</name>
<dbReference type="PROSITE" id="PS50931">
    <property type="entry name" value="HTH_LYSR"/>
    <property type="match status" value="1"/>
</dbReference>
<dbReference type="InterPro" id="IPR036390">
    <property type="entry name" value="WH_DNA-bd_sf"/>
</dbReference>
<evidence type="ECO:0000313" key="7">
    <source>
        <dbReference type="Proteomes" id="UP000032668"/>
    </source>
</evidence>
<evidence type="ECO:0000256" key="1">
    <source>
        <dbReference type="ARBA" id="ARBA00009437"/>
    </source>
</evidence>
<dbReference type="AlphaFoldDB" id="A0A0D6PCZ2"/>
<dbReference type="SUPFAM" id="SSF53850">
    <property type="entry name" value="Periplasmic binding protein-like II"/>
    <property type="match status" value="1"/>
</dbReference>
<feature type="domain" description="HTH lysR-type" evidence="5">
    <location>
        <begin position="5"/>
        <end position="62"/>
    </location>
</feature>
<organism evidence="6 7">
    <name type="scientific">Acidocella aminolytica 101 = DSM 11237</name>
    <dbReference type="NCBI Taxonomy" id="1120923"/>
    <lineage>
        <taxon>Bacteria</taxon>
        <taxon>Pseudomonadati</taxon>
        <taxon>Pseudomonadota</taxon>
        <taxon>Alphaproteobacteria</taxon>
        <taxon>Acetobacterales</taxon>
        <taxon>Acidocellaceae</taxon>
        <taxon>Acidocella</taxon>
    </lineage>
</organism>
<dbReference type="PANTHER" id="PTHR30579:SF7">
    <property type="entry name" value="HTH-TYPE TRANSCRIPTIONAL REGULATOR LRHA-RELATED"/>
    <property type="match status" value="1"/>
</dbReference>
<dbReference type="Gene3D" id="1.10.10.10">
    <property type="entry name" value="Winged helix-like DNA-binding domain superfamily/Winged helix DNA-binding domain"/>
    <property type="match status" value="1"/>
</dbReference>
<dbReference type="PRINTS" id="PR00039">
    <property type="entry name" value="HTHLYSR"/>
</dbReference>
<evidence type="ECO:0000259" key="5">
    <source>
        <dbReference type="PROSITE" id="PS50931"/>
    </source>
</evidence>
<proteinExistence type="inferred from homology"/>
<comment type="similarity">
    <text evidence="1">Belongs to the LysR transcriptional regulatory family.</text>
</comment>
<dbReference type="PANTHER" id="PTHR30579">
    <property type="entry name" value="TRANSCRIPTIONAL REGULATOR"/>
    <property type="match status" value="1"/>
</dbReference>
<dbReference type="GO" id="GO:0003700">
    <property type="term" value="F:DNA-binding transcription factor activity"/>
    <property type="evidence" value="ECO:0007669"/>
    <property type="project" value="InterPro"/>
</dbReference>
<evidence type="ECO:0000256" key="2">
    <source>
        <dbReference type="ARBA" id="ARBA00023015"/>
    </source>
</evidence>
<dbReference type="InterPro" id="IPR050176">
    <property type="entry name" value="LTTR"/>
</dbReference>
<reference evidence="6 7" key="1">
    <citation type="submission" date="2012-11" db="EMBL/GenBank/DDBJ databases">
        <title>Whole genome sequence of Acidocella aminolytica 101 = DSM 11237.</title>
        <authorList>
            <person name="Azuma Y."/>
            <person name="Higashiura N."/>
            <person name="Hirakawa H."/>
            <person name="Matsushita K."/>
        </authorList>
    </citation>
    <scope>NUCLEOTIDE SEQUENCE [LARGE SCALE GENOMIC DNA]</scope>
    <source>
        <strain evidence="7">101 / DSM 11237</strain>
    </source>
</reference>
<keyword evidence="7" id="KW-1185">Reference proteome</keyword>
<dbReference type="InterPro" id="IPR005119">
    <property type="entry name" value="LysR_subst-bd"/>
</dbReference>
<comment type="caution">
    <text evidence="6">The sequence shown here is derived from an EMBL/GenBank/DDBJ whole genome shotgun (WGS) entry which is preliminary data.</text>
</comment>
<accession>A0A0D6PCZ2</accession>
<dbReference type="Gene3D" id="3.40.190.10">
    <property type="entry name" value="Periplasmic binding protein-like II"/>
    <property type="match status" value="2"/>
</dbReference>
<gene>
    <name evidence="6" type="ORF">Aam_022_034</name>
</gene>
<dbReference type="SUPFAM" id="SSF46785">
    <property type="entry name" value="Winged helix' DNA-binding domain"/>
    <property type="match status" value="1"/>
</dbReference>
<dbReference type="InterPro" id="IPR000847">
    <property type="entry name" value="LysR_HTH_N"/>
</dbReference>
<dbReference type="Pfam" id="PF00126">
    <property type="entry name" value="HTH_1"/>
    <property type="match status" value="1"/>
</dbReference>
<dbReference type="InterPro" id="IPR036388">
    <property type="entry name" value="WH-like_DNA-bd_sf"/>
</dbReference>
<dbReference type="RefSeq" id="WP_048877998.1">
    <property type="nucleotide sequence ID" value="NZ_BANC01000022.1"/>
</dbReference>
<dbReference type="Pfam" id="PF03466">
    <property type="entry name" value="LysR_substrate"/>
    <property type="match status" value="1"/>
</dbReference>